<reference evidence="1 2" key="1">
    <citation type="submission" date="2021-04" db="EMBL/GenBank/DDBJ databases">
        <title>The genome sequence of Ideonella sp. 3Y2.</title>
        <authorList>
            <person name="Liu Y."/>
        </authorList>
    </citation>
    <scope>NUCLEOTIDE SEQUENCE [LARGE SCALE GENOMIC DNA]</scope>
    <source>
        <strain evidence="1 2">3Y2</strain>
    </source>
</reference>
<protein>
    <submittedName>
        <fullName evidence="1">Uncharacterized protein</fullName>
    </submittedName>
</protein>
<name>A0A940Y5X0_9BURK</name>
<evidence type="ECO:0000313" key="1">
    <source>
        <dbReference type="EMBL" id="MBQ0930397.1"/>
    </source>
</evidence>
<dbReference type="RefSeq" id="WP_210853088.1">
    <property type="nucleotide sequence ID" value="NZ_JAGQDD010000004.1"/>
</dbReference>
<gene>
    <name evidence="1" type="ORF">KAK03_07840</name>
</gene>
<comment type="caution">
    <text evidence="1">The sequence shown here is derived from an EMBL/GenBank/DDBJ whole genome shotgun (WGS) entry which is preliminary data.</text>
</comment>
<accession>A0A940Y5X0</accession>
<keyword evidence="2" id="KW-1185">Reference proteome</keyword>
<proteinExistence type="predicted"/>
<dbReference type="EMBL" id="JAGQDD010000004">
    <property type="protein sequence ID" value="MBQ0930397.1"/>
    <property type="molecule type" value="Genomic_DNA"/>
</dbReference>
<organism evidence="1 2">
    <name type="scientific">Ideonella alba</name>
    <dbReference type="NCBI Taxonomy" id="2824118"/>
    <lineage>
        <taxon>Bacteria</taxon>
        <taxon>Pseudomonadati</taxon>
        <taxon>Pseudomonadota</taxon>
        <taxon>Betaproteobacteria</taxon>
        <taxon>Burkholderiales</taxon>
        <taxon>Sphaerotilaceae</taxon>
        <taxon>Ideonella</taxon>
    </lineage>
</organism>
<evidence type="ECO:0000313" key="2">
    <source>
        <dbReference type="Proteomes" id="UP000676246"/>
    </source>
</evidence>
<dbReference type="AlphaFoldDB" id="A0A940Y5X0"/>
<sequence length="198" mass="21596">MAKLHLTFTPKLGSKPVKNTPMVTHTQLAEAIRLRSMVIDWSKSGMAAAIIDEVKSAIKVEAVRSGIKSSELTGLPSKEYSGKHELYVYVGDDKATKIDLTIEPEPKLDIAKECPLFAKTKGAKANKEYLGGGEDEPHVHVYGGGFHLKLGNKRFNIVQKGVLYEEQLKDAHAALKSHALKDTLAPFVAAALDKFGML</sequence>
<dbReference type="Proteomes" id="UP000676246">
    <property type="component" value="Unassembled WGS sequence"/>
</dbReference>